<dbReference type="GO" id="GO:0003919">
    <property type="term" value="F:FMN adenylyltransferase activity"/>
    <property type="evidence" value="ECO:0007669"/>
    <property type="project" value="UniProtKB-EC"/>
</dbReference>
<protein>
    <recommendedName>
        <fullName evidence="3">FAD synthase</fullName>
        <ecNumber evidence="3">2.7.7.2</ecNumber>
    </recommendedName>
    <alternativeName>
        <fullName evidence="11">FAD pyrophosphorylase</fullName>
    </alternativeName>
    <alternativeName>
        <fullName evidence="12">FMN adenylyltransferase</fullName>
    </alternativeName>
</protein>
<comment type="pathway">
    <text evidence="1">Cofactor biosynthesis; FAD biosynthesis; FAD from FMN: step 1/1.</text>
</comment>
<dbReference type="AlphaFoldDB" id="A0A8K0K4F7"/>
<dbReference type="Pfam" id="PF24102">
    <property type="entry name" value="FLAD1_M"/>
    <property type="match status" value="1"/>
</dbReference>
<dbReference type="CDD" id="cd00885">
    <property type="entry name" value="cinA"/>
    <property type="match status" value="1"/>
</dbReference>
<keyword evidence="10" id="KW-0067">ATP-binding</keyword>
<evidence type="ECO:0000313" key="15">
    <source>
        <dbReference type="EMBL" id="KAG8227115.1"/>
    </source>
</evidence>
<comment type="similarity">
    <text evidence="2">In the N-terminal section; belongs to the MoaB/Mog family.</text>
</comment>
<comment type="catalytic activity">
    <reaction evidence="13">
        <text>FMN + ATP + H(+) = FAD + diphosphate</text>
        <dbReference type="Rhea" id="RHEA:17237"/>
        <dbReference type="ChEBI" id="CHEBI:15378"/>
        <dbReference type="ChEBI" id="CHEBI:30616"/>
        <dbReference type="ChEBI" id="CHEBI:33019"/>
        <dbReference type="ChEBI" id="CHEBI:57692"/>
        <dbReference type="ChEBI" id="CHEBI:58210"/>
        <dbReference type="EC" id="2.7.7.2"/>
    </reaction>
</comment>
<keyword evidence="9" id="KW-0274">FAD</keyword>
<evidence type="ECO:0000256" key="8">
    <source>
        <dbReference type="ARBA" id="ARBA00022741"/>
    </source>
</evidence>
<dbReference type="InterPro" id="IPR056596">
    <property type="entry name" value="FLAD1_M"/>
</dbReference>
<keyword evidence="16" id="KW-1185">Reference proteome</keyword>
<keyword evidence="6" id="KW-0808">Transferase</keyword>
<dbReference type="OrthoDB" id="270728at2759"/>
<evidence type="ECO:0000313" key="16">
    <source>
        <dbReference type="Proteomes" id="UP000792457"/>
    </source>
</evidence>
<dbReference type="InterPro" id="IPR014729">
    <property type="entry name" value="Rossmann-like_a/b/a_fold"/>
</dbReference>
<proteinExistence type="inferred from homology"/>
<evidence type="ECO:0000256" key="4">
    <source>
        <dbReference type="ARBA" id="ARBA00022630"/>
    </source>
</evidence>
<dbReference type="SMART" id="SM00852">
    <property type="entry name" value="MoCF_biosynth"/>
    <property type="match status" value="1"/>
</dbReference>
<keyword evidence="5" id="KW-0288">FMN</keyword>
<dbReference type="PANTHER" id="PTHR23293:SF9">
    <property type="entry name" value="FAD SYNTHASE"/>
    <property type="match status" value="1"/>
</dbReference>
<evidence type="ECO:0000256" key="11">
    <source>
        <dbReference type="ARBA" id="ARBA00031145"/>
    </source>
</evidence>
<comment type="caution">
    <text evidence="15">The sequence shown here is derived from an EMBL/GenBank/DDBJ whole genome shotgun (WGS) entry which is preliminary data.</text>
</comment>
<dbReference type="GO" id="GO:0006747">
    <property type="term" value="P:FAD biosynthetic process"/>
    <property type="evidence" value="ECO:0007669"/>
    <property type="project" value="TreeGrafter"/>
</dbReference>
<dbReference type="Pfam" id="PF01507">
    <property type="entry name" value="PAPS_reduct"/>
    <property type="match status" value="1"/>
</dbReference>
<dbReference type="InterPro" id="IPR002500">
    <property type="entry name" value="PAPS_reduct_dom"/>
</dbReference>
<dbReference type="Pfam" id="PF00994">
    <property type="entry name" value="MoCF_biosynth"/>
    <property type="match status" value="1"/>
</dbReference>
<sequence>MSSYTAGVIIIGDEILKGITKDTNSHFISRRLYSLGIKVMKISVVADDEVAISKEVSEFAKIYDVVITSGGVGPTHDDVTYSGVAKAFGENLEMHKEMVNIVKSFYPGGGLSVEKNPALKMALLPKSSILINKSPEFPIVRVSNVLLFPGIPQLLENSFSRFEIGDLFPADRNFIGARQFHCLRLYFSVDEVDLVAALDKSVTKFCNYVNFGSYPVLNNKFYSTLITVESVDELLAGRAVEYLRNEMHHNSEVPPPPGESVSYGNDGFITYNSIAKQTSERVFQLLSNPDVPMKFKKSLKTAIETIEACFRQYDPHKDVFISFNGGKDCTALLHLVFAVFQRNFSNSRPLKALYIRTKDPFPELEEFVETAALRYGLKLYTLEGPLKKALQDFVNEHPSYKAVLIGTRRTDPKSNSLKPFQMTDGDWPRLMRVSPFLDWCYDDIWTFLRTLTVPYCCLYDQG</sequence>
<evidence type="ECO:0000256" key="1">
    <source>
        <dbReference type="ARBA" id="ARBA00004726"/>
    </source>
</evidence>
<evidence type="ECO:0000256" key="2">
    <source>
        <dbReference type="ARBA" id="ARBA00007589"/>
    </source>
</evidence>
<dbReference type="InterPro" id="IPR001453">
    <property type="entry name" value="MoaB/Mog_dom"/>
</dbReference>
<evidence type="ECO:0000256" key="5">
    <source>
        <dbReference type="ARBA" id="ARBA00022643"/>
    </source>
</evidence>
<gene>
    <name evidence="15" type="ORF">J437_LFUL001659</name>
</gene>
<accession>A0A8K0K4F7</accession>
<keyword evidence="8" id="KW-0547">Nucleotide-binding</keyword>
<evidence type="ECO:0000256" key="3">
    <source>
        <dbReference type="ARBA" id="ARBA00012393"/>
    </source>
</evidence>
<dbReference type="Proteomes" id="UP000792457">
    <property type="component" value="Unassembled WGS sequence"/>
</dbReference>
<keyword evidence="4" id="KW-0285">Flavoprotein</keyword>
<evidence type="ECO:0000259" key="14">
    <source>
        <dbReference type="SMART" id="SM00852"/>
    </source>
</evidence>
<dbReference type="GO" id="GO:0005524">
    <property type="term" value="F:ATP binding"/>
    <property type="evidence" value="ECO:0007669"/>
    <property type="project" value="UniProtKB-KW"/>
</dbReference>
<keyword evidence="7" id="KW-0548">Nucleotidyltransferase</keyword>
<name>A0A8K0K4F7_LADFU</name>
<dbReference type="SUPFAM" id="SSF52402">
    <property type="entry name" value="Adenine nucleotide alpha hydrolases-like"/>
    <property type="match status" value="1"/>
</dbReference>
<evidence type="ECO:0000256" key="13">
    <source>
        <dbReference type="ARBA" id="ARBA00049494"/>
    </source>
</evidence>
<evidence type="ECO:0000256" key="9">
    <source>
        <dbReference type="ARBA" id="ARBA00022827"/>
    </source>
</evidence>
<evidence type="ECO:0000256" key="6">
    <source>
        <dbReference type="ARBA" id="ARBA00022679"/>
    </source>
</evidence>
<feature type="domain" description="MoaB/Mog" evidence="14">
    <location>
        <begin position="7"/>
        <end position="170"/>
    </location>
</feature>
<dbReference type="InterPro" id="IPR036425">
    <property type="entry name" value="MoaB/Mog-like_dom_sf"/>
</dbReference>
<reference evidence="15" key="1">
    <citation type="submission" date="2013-04" db="EMBL/GenBank/DDBJ databases">
        <authorList>
            <person name="Qu J."/>
            <person name="Murali S.C."/>
            <person name="Bandaranaike D."/>
            <person name="Bellair M."/>
            <person name="Blankenburg K."/>
            <person name="Chao H."/>
            <person name="Dinh H."/>
            <person name="Doddapaneni H."/>
            <person name="Downs B."/>
            <person name="Dugan-Rocha S."/>
            <person name="Elkadiri S."/>
            <person name="Gnanaolivu R.D."/>
            <person name="Hernandez B."/>
            <person name="Javaid M."/>
            <person name="Jayaseelan J.C."/>
            <person name="Lee S."/>
            <person name="Li M."/>
            <person name="Ming W."/>
            <person name="Munidasa M."/>
            <person name="Muniz J."/>
            <person name="Nguyen L."/>
            <person name="Ongeri F."/>
            <person name="Osuji N."/>
            <person name="Pu L.-L."/>
            <person name="Puazo M."/>
            <person name="Qu C."/>
            <person name="Quiroz J."/>
            <person name="Raj R."/>
            <person name="Weissenberger G."/>
            <person name="Xin Y."/>
            <person name="Zou X."/>
            <person name="Han Y."/>
            <person name="Richards S."/>
            <person name="Worley K."/>
            <person name="Muzny D."/>
            <person name="Gibbs R."/>
        </authorList>
    </citation>
    <scope>NUCLEOTIDE SEQUENCE</scope>
    <source>
        <strain evidence="15">Sampled in the wild</strain>
    </source>
</reference>
<dbReference type="Gene3D" id="3.40.50.620">
    <property type="entry name" value="HUPs"/>
    <property type="match status" value="1"/>
</dbReference>
<organism evidence="15 16">
    <name type="scientific">Ladona fulva</name>
    <name type="common">Scarce chaser dragonfly</name>
    <name type="synonym">Libellula fulva</name>
    <dbReference type="NCBI Taxonomy" id="123851"/>
    <lineage>
        <taxon>Eukaryota</taxon>
        <taxon>Metazoa</taxon>
        <taxon>Ecdysozoa</taxon>
        <taxon>Arthropoda</taxon>
        <taxon>Hexapoda</taxon>
        <taxon>Insecta</taxon>
        <taxon>Pterygota</taxon>
        <taxon>Palaeoptera</taxon>
        <taxon>Odonata</taxon>
        <taxon>Epiprocta</taxon>
        <taxon>Anisoptera</taxon>
        <taxon>Libelluloidea</taxon>
        <taxon>Libellulidae</taxon>
        <taxon>Ladona</taxon>
    </lineage>
</organism>
<dbReference type="EC" id="2.7.7.2" evidence="3"/>
<dbReference type="CDD" id="cd23948">
    <property type="entry name" value="FAD_synthase"/>
    <property type="match status" value="1"/>
</dbReference>
<dbReference type="Gene3D" id="3.40.980.10">
    <property type="entry name" value="MoaB/Mog-like domain"/>
    <property type="match status" value="1"/>
</dbReference>
<reference evidence="15" key="2">
    <citation type="submission" date="2017-10" db="EMBL/GenBank/DDBJ databases">
        <title>Ladona fulva Genome sequencing and assembly.</title>
        <authorList>
            <person name="Murali S."/>
            <person name="Richards S."/>
            <person name="Bandaranaike D."/>
            <person name="Bellair M."/>
            <person name="Blankenburg K."/>
            <person name="Chao H."/>
            <person name="Dinh H."/>
            <person name="Doddapaneni H."/>
            <person name="Dugan-Rocha S."/>
            <person name="Elkadiri S."/>
            <person name="Gnanaolivu R."/>
            <person name="Hernandez B."/>
            <person name="Skinner E."/>
            <person name="Javaid M."/>
            <person name="Lee S."/>
            <person name="Li M."/>
            <person name="Ming W."/>
            <person name="Munidasa M."/>
            <person name="Muniz J."/>
            <person name="Nguyen L."/>
            <person name="Hughes D."/>
            <person name="Osuji N."/>
            <person name="Pu L.-L."/>
            <person name="Puazo M."/>
            <person name="Qu C."/>
            <person name="Quiroz J."/>
            <person name="Raj R."/>
            <person name="Weissenberger G."/>
            <person name="Xin Y."/>
            <person name="Zou X."/>
            <person name="Han Y."/>
            <person name="Worley K."/>
            <person name="Muzny D."/>
            <person name="Gibbs R."/>
        </authorList>
    </citation>
    <scope>NUCLEOTIDE SEQUENCE</scope>
    <source>
        <strain evidence="15">Sampled in the wild</strain>
    </source>
</reference>
<dbReference type="EMBL" id="KZ308312">
    <property type="protein sequence ID" value="KAG8227115.1"/>
    <property type="molecule type" value="Genomic_DNA"/>
</dbReference>
<evidence type="ECO:0000256" key="7">
    <source>
        <dbReference type="ARBA" id="ARBA00022695"/>
    </source>
</evidence>
<evidence type="ECO:0000256" key="10">
    <source>
        <dbReference type="ARBA" id="ARBA00022840"/>
    </source>
</evidence>
<dbReference type="PANTHER" id="PTHR23293">
    <property type="entry name" value="FAD SYNTHETASE-RELATED FMN ADENYLYLTRANSFERASE"/>
    <property type="match status" value="1"/>
</dbReference>
<evidence type="ECO:0000256" key="12">
    <source>
        <dbReference type="ARBA" id="ARBA00031871"/>
    </source>
</evidence>
<dbReference type="SUPFAM" id="SSF53218">
    <property type="entry name" value="Molybdenum cofactor biosynthesis proteins"/>
    <property type="match status" value="1"/>
</dbReference>